<dbReference type="EMBL" id="JAHCVJ010000008">
    <property type="protein sequence ID" value="MBT0666114.1"/>
    <property type="molecule type" value="Genomic_DNA"/>
</dbReference>
<keyword evidence="3" id="KW-1185">Reference proteome</keyword>
<dbReference type="GO" id="GO:0006457">
    <property type="term" value="P:protein folding"/>
    <property type="evidence" value="ECO:0007669"/>
    <property type="project" value="InterPro"/>
</dbReference>
<feature type="domain" description="Peptidyl-prolyl cis-trans isomerase FKBP-type N-terminal" evidence="1">
    <location>
        <begin position="8"/>
        <end position="80"/>
    </location>
</feature>
<dbReference type="InterPro" id="IPR036944">
    <property type="entry name" value="PPIase_FKBP_N_sf"/>
</dbReference>
<proteinExistence type="predicted"/>
<dbReference type="AlphaFoldDB" id="A0AAW4LDM7"/>
<evidence type="ECO:0000259" key="1">
    <source>
        <dbReference type="Pfam" id="PF01346"/>
    </source>
</evidence>
<evidence type="ECO:0000313" key="2">
    <source>
        <dbReference type="EMBL" id="MBT0666114.1"/>
    </source>
</evidence>
<dbReference type="Gene3D" id="1.10.287.460">
    <property type="entry name" value="Peptidyl-prolyl cis-trans isomerase, FKBP-type, N-terminal domain"/>
    <property type="match status" value="1"/>
</dbReference>
<accession>A0AAW4LDM7</accession>
<name>A0AAW4LDM7_9BACT</name>
<sequence>MKTSLDLLNYGIGVETARNLKNQGVDVNLDLLIQGLKDGLAGERLLVDEKQLRSAVINFQSEIRRKQAVEKQLSLKENAKALK</sequence>
<gene>
    <name evidence="2" type="ORF">KI809_17515</name>
</gene>
<dbReference type="InterPro" id="IPR000774">
    <property type="entry name" value="PPIase_FKBP_N"/>
</dbReference>
<dbReference type="RefSeq" id="WP_214172878.1">
    <property type="nucleotide sequence ID" value="NZ_JAHCVJ010000008.1"/>
</dbReference>
<organism evidence="2 3">
    <name type="scientific">Geoanaerobacter pelophilus</name>
    <dbReference type="NCBI Taxonomy" id="60036"/>
    <lineage>
        <taxon>Bacteria</taxon>
        <taxon>Pseudomonadati</taxon>
        <taxon>Thermodesulfobacteriota</taxon>
        <taxon>Desulfuromonadia</taxon>
        <taxon>Geobacterales</taxon>
        <taxon>Geobacteraceae</taxon>
        <taxon>Geoanaerobacter</taxon>
    </lineage>
</organism>
<reference evidence="2 3" key="1">
    <citation type="submission" date="2021-05" db="EMBL/GenBank/DDBJ databases">
        <title>The draft genome of Geobacter pelophilus DSM 12255.</title>
        <authorList>
            <person name="Xu Z."/>
            <person name="Masuda Y."/>
            <person name="Itoh H."/>
            <person name="Senoo K."/>
        </authorList>
    </citation>
    <scope>NUCLEOTIDE SEQUENCE [LARGE SCALE GENOMIC DNA]</scope>
    <source>
        <strain evidence="2 3">DSM 12255</strain>
    </source>
</reference>
<evidence type="ECO:0000313" key="3">
    <source>
        <dbReference type="Proteomes" id="UP000811899"/>
    </source>
</evidence>
<dbReference type="Pfam" id="PF01346">
    <property type="entry name" value="FKBP_N"/>
    <property type="match status" value="1"/>
</dbReference>
<protein>
    <recommendedName>
        <fullName evidence="1">Peptidyl-prolyl cis-trans isomerase FKBP-type N-terminal domain-containing protein</fullName>
    </recommendedName>
</protein>
<comment type="caution">
    <text evidence="2">The sequence shown here is derived from an EMBL/GenBank/DDBJ whole genome shotgun (WGS) entry which is preliminary data.</text>
</comment>
<dbReference type="Proteomes" id="UP000811899">
    <property type="component" value="Unassembled WGS sequence"/>
</dbReference>